<dbReference type="Proteomes" id="UP000199441">
    <property type="component" value="Unassembled WGS sequence"/>
</dbReference>
<keyword evidence="3" id="KW-1185">Reference proteome</keyword>
<reference evidence="3" key="1">
    <citation type="submission" date="2016-10" db="EMBL/GenBank/DDBJ databases">
        <authorList>
            <person name="Varghese N."/>
            <person name="Submissions S."/>
        </authorList>
    </citation>
    <scope>NUCLEOTIDE SEQUENCE [LARGE SCALE GENOMIC DNA]</scope>
    <source>
        <strain evidence="3">DSM 26922</strain>
    </source>
</reference>
<name>A0A1H2ZI56_9RHOB</name>
<dbReference type="OrthoDB" id="9810895at2"/>
<accession>A0A1H2ZI56</accession>
<protein>
    <submittedName>
        <fullName evidence="2">Uncharacterized protein</fullName>
    </submittedName>
</protein>
<feature type="chain" id="PRO_5011725130" evidence="1">
    <location>
        <begin position="24"/>
        <end position="106"/>
    </location>
</feature>
<dbReference type="RefSeq" id="WP_089947333.1">
    <property type="nucleotide sequence ID" value="NZ_FNOI01000004.1"/>
</dbReference>
<dbReference type="AlphaFoldDB" id="A0A1H2ZI56"/>
<sequence length="106" mass="11059">MTKHLFGLSLGFVILVMAANMTAAQTRNMCADRAAVITKLTGQFGETRRSIGLAANNGIVELHASSDTGTWTITVTHPNGMTCLVAAGNSFEVVEEQLPAVLGAPA</sequence>
<evidence type="ECO:0000313" key="2">
    <source>
        <dbReference type="EMBL" id="SDX16389.1"/>
    </source>
</evidence>
<proteinExistence type="predicted"/>
<gene>
    <name evidence="2" type="ORF">SAMN04488001_2567</name>
</gene>
<feature type="signal peptide" evidence="1">
    <location>
        <begin position="1"/>
        <end position="23"/>
    </location>
</feature>
<evidence type="ECO:0000313" key="3">
    <source>
        <dbReference type="Proteomes" id="UP000199441"/>
    </source>
</evidence>
<dbReference type="STRING" id="670155.SAMN04488001_2567"/>
<organism evidence="2 3">
    <name type="scientific">Litoreibacter albidus</name>
    <dbReference type="NCBI Taxonomy" id="670155"/>
    <lineage>
        <taxon>Bacteria</taxon>
        <taxon>Pseudomonadati</taxon>
        <taxon>Pseudomonadota</taxon>
        <taxon>Alphaproteobacteria</taxon>
        <taxon>Rhodobacterales</taxon>
        <taxon>Roseobacteraceae</taxon>
        <taxon>Litoreibacter</taxon>
    </lineage>
</organism>
<evidence type="ECO:0000256" key="1">
    <source>
        <dbReference type="SAM" id="SignalP"/>
    </source>
</evidence>
<dbReference type="EMBL" id="FNOI01000004">
    <property type="protein sequence ID" value="SDX16389.1"/>
    <property type="molecule type" value="Genomic_DNA"/>
</dbReference>
<keyword evidence="1" id="KW-0732">Signal</keyword>